<dbReference type="OrthoDB" id="1908178at2759"/>
<evidence type="ECO:0008006" key="5">
    <source>
        <dbReference type="Google" id="ProtNLM"/>
    </source>
</evidence>
<proteinExistence type="predicted"/>
<evidence type="ECO:0000313" key="3">
    <source>
        <dbReference type="EMBL" id="KOS13337.1"/>
    </source>
</evidence>
<reference evidence="3 4" key="1">
    <citation type="submission" date="2015-07" db="EMBL/GenBank/DDBJ databases">
        <title>Draft Genome Sequence of Malassezia furfur CBS1878 and Malassezia pachydermatis CBS1879.</title>
        <authorList>
            <person name="Triana S."/>
            <person name="Ohm R."/>
            <person name="Gonzalez A."/>
            <person name="DeCock H."/>
            <person name="Restrepo S."/>
            <person name="Celis A."/>
        </authorList>
    </citation>
    <scope>NUCLEOTIDE SEQUENCE [LARGE SCALE GENOMIC DNA]</scope>
    <source>
        <strain evidence="3 4">CBS 1879</strain>
    </source>
</reference>
<dbReference type="VEuPathDB" id="FungiDB:Malapachy_0251"/>
<comment type="caution">
    <text evidence="3">The sequence shown here is derived from an EMBL/GenBank/DDBJ whole genome shotgun (WGS) entry which is preliminary data.</text>
</comment>
<evidence type="ECO:0000256" key="1">
    <source>
        <dbReference type="ARBA" id="ARBA00022737"/>
    </source>
</evidence>
<protein>
    <recommendedName>
        <fullName evidence="5">Pentatricopeptide repeat-containing protein</fullName>
    </recommendedName>
</protein>
<feature type="repeat" description="PPR" evidence="2">
    <location>
        <begin position="92"/>
        <end position="126"/>
    </location>
</feature>
<dbReference type="PANTHER" id="PTHR47933">
    <property type="entry name" value="PENTATRICOPEPTIDE REPEAT-CONTAINING PROTEIN 1, MITOCHONDRIAL"/>
    <property type="match status" value="1"/>
</dbReference>
<name>A0A0M8MMX5_9BASI</name>
<dbReference type="EMBL" id="LGAV01000006">
    <property type="protein sequence ID" value="KOS13337.1"/>
    <property type="molecule type" value="Genomic_DNA"/>
</dbReference>
<dbReference type="InterPro" id="IPR011990">
    <property type="entry name" value="TPR-like_helical_dom_sf"/>
</dbReference>
<accession>A0A0M8MMX5</accession>
<dbReference type="NCBIfam" id="TIGR00756">
    <property type="entry name" value="PPR"/>
    <property type="match status" value="1"/>
</dbReference>
<sequence length="283" mass="30932">MTELGMCSTHAVNTVLQAYMQSTTDEAPTRSTHLRHVYEALRFNALCTARDALSSHPPVTAAAASATAAAESALSLGQVLGIDALPRTIVPDRATYALVVRGLAEAGDLDGALHVMHDMVVTPEHPDDLGMKPTMDIYHTLFQGFAHFGVGAQYRTATQTWSVSDTSPWNIHALEQLLEGYLRLEPTSRFLPASDESLSPSSQLKMPATLAPSPRALASLLAALRKVSRSHRRYMTRQWARIAAKFQAPPWHGWRIDRSLQRTLSMLGIPTAQRSPQDEEVGA</sequence>
<dbReference type="STRING" id="77020.A0A0M8MMX5"/>
<organism evidence="3 4">
    <name type="scientific">Malassezia pachydermatis</name>
    <dbReference type="NCBI Taxonomy" id="77020"/>
    <lineage>
        <taxon>Eukaryota</taxon>
        <taxon>Fungi</taxon>
        <taxon>Dikarya</taxon>
        <taxon>Basidiomycota</taxon>
        <taxon>Ustilaginomycotina</taxon>
        <taxon>Malasseziomycetes</taxon>
        <taxon>Malasseziales</taxon>
        <taxon>Malasseziaceae</taxon>
        <taxon>Malassezia</taxon>
    </lineage>
</organism>
<dbReference type="InterPro" id="IPR051240">
    <property type="entry name" value="Mito_RNA-Proc/Resp"/>
</dbReference>
<keyword evidence="4" id="KW-1185">Reference proteome</keyword>
<evidence type="ECO:0000313" key="4">
    <source>
        <dbReference type="Proteomes" id="UP000037751"/>
    </source>
</evidence>
<dbReference type="Gene3D" id="1.25.40.10">
    <property type="entry name" value="Tetratricopeptide repeat domain"/>
    <property type="match status" value="1"/>
</dbReference>
<dbReference type="PROSITE" id="PS51375">
    <property type="entry name" value="PPR"/>
    <property type="match status" value="1"/>
</dbReference>
<dbReference type="GO" id="GO:0003729">
    <property type="term" value="F:mRNA binding"/>
    <property type="evidence" value="ECO:0007669"/>
    <property type="project" value="TreeGrafter"/>
</dbReference>
<keyword evidence="1" id="KW-0677">Repeat</keyword>
<dbReference type="InterPro" id="IPR002885">
    <property type="entry name" value="PPR_rpt"/>
</dbReference>
<dbReference type="GeneID" id="28726655"/>
<dbReference type="AlphaFoldDB" id="A0A0M8MMX5"/>
<dbReference type="PANTHER" id="PTHR47933:SF51">
    <property type="entry name" value="SMALL RIBOSOMAL SUBUNIT PROTEIN MS79 (RPPR3B)"/>
    <property type="match status" value="1"/>
</dbReference>
<dbReference type="RefSeq" id="XP_017990969.1">
    <property type="nucleotide sequence ID" value="XM_018134780.1"/>
</dbReference>
<gene>
    <name evidence="3" type="ORF">Malapachy_0251</name>
</gene>
<dbReference type="Proteomes" id="UP000037751">
    <property type="component" value="Unassembled WGS sequence"/>
</dbReference>
<evidence type="ECO:0000256" key="2">
    <source>
        <dbReference type="PROSITE-ProRule" id="PRU00708"/>
    </source>
</evidence>